<dbReference type="GO" id="GO:0009313">
    <property type="term" value="P:oligosaccharide catabolic process"/>
    <property type="evidence" value="ECO:0007669"/>
    <property type="project" value="TreeGrafter"/>
</dbReference>
<evidence type="ECO:0000313" key="3">
    <source>
        <dbReference type="Proteomes" id="UP000253495"/>
    </source>
</evidence>
<dbReference type="Gene3D" id="3.20.20.80">
    <property type="entry name" value="Glycosidases"/>
    <property type="match status" value="2"/>
</dbReference>
<keyword evidence="3" id="KW-1185">Reference proteome</keyword>
<feature type="domain" description="Glycosyl hydrolase family 13 catalytic" evidence="1">
    <location>
        <begin position="25"/>
        <end position="297"/>
    </location>
</feature>
<dbReference type="GO" id="GO:0004556">
    <property type="term" value="F:alpha-amylase activity"/>
    <property type="evidence" value="ECO:0007669"/>
    <property type="project" value="TreeGrafter"/>
</dbReference>
<dbReference type="AlphaFoldDB" id="A0A368VV95"/>
<dbReference type="Pfam" id="PF00128">
    <property type="entry name" value="Alpha-amylase"/>
    <property type="match status" value="2"/>
</dbReference>
<comment type="caution">
    <text evidence="2">The sequence shown here is derived from an EMBL/GenBank/DDBJ whole genome shotgun (WGS) entry which is preliminary data.</text>
</comment>
<dbReference type="SMART" id="SM00642">
    <property type="entry name" value="Aamy"/>
    <property type="match status" value="1"/>
</dbReference>
<accession>A0A368VV95</accession>
<protein>
    <submittedName>
        <fullName evidence="2">Alpha-glucosidase</fullName>
    </submittedName>
</protein>
<organism evidence="2 3">
    <name type="scientific">Halopolyspora algeriensis</name>
    <dbReference type="NCBI Taxonomy" id="1500506"/>
    <lineage>
        <taxon>Bacteria</taxon>
        <taxon>Bacillati</taxon>
        <taxon>Actinomycetota</taxon>
        <taxon>Actinomycetes</taxon>
        <taxon>Actinomycetes incertae sedis</taxon>
        <taxon>Halopolyspora</taxon>
    </lineage>
</organism>
<dbReference type="Proteomes" id="UP000253495">
    <property type="component" value="Unassembled WGS sequence"/>
</dbReference>
<evidence type="ECO:0000313" key="2">
    <source>
        <dbReference type="EMBL" id="RCW45113.1"/>
    </source>
</evidence>
<dbReference type="EMBL" id="QPJC01000003">
    <property type="protein sequence ID" value="RCW45113.1"/>
    <property type="molecule type" value="Genomic_DNA"/>
</dbReference>
<sequence>MRDISDTARARTGPRAWWSDAVIYRVDVRAFDDSDGDGVGDLNGVRERLGYLELLGVDAVWMTGVLAGPVGKPGQAREVDPILGDLTSFDRLVAETHASGLRVAIDIAVTRHSAEQPEVHEELERTLRFWMDRGVDGFRLGAAPGMAHPADDATHRILRTARAVVGESPQRLIGALVREWSTSLGNLEALDVGLDLGFCAVRFQADAIRATVERVRSAAEQVGAVPVWGLADWDHPRPVTRLGGNTTGLARARAMALVQCALPGVIGVDNGNELGLPESASQDGMIAKSIRAPIPWEGAHAPFGFSDAPGNWSPIPDEWSELTVEAQLANPASTLSLYREALRIRHNHPAFSGDRVEWYGAPEGCLAFRRSGGNLVCALNTAPTPVPMPPGAVLLSSRPLDSEQLLPVDTAVWLV</sequence>
<dbReference type="PANTHER" id="PTHR10357">
    <property type="entry name" value="ALPHA-AMYLASE FAMILY MEMBER"/>
    <property type="match status" value="1"/>
</dbReference>
<dbReference type="SUPFAM" id="SSF51445">
    <property type="entry name" value="(Trans)glycosidases"/>
    <property type="match status" value="1"/>
</dbReference>
<dbReference type="PANTHER" id="PTHR10357:SF179">
    <property type="entry name" value="NEUTRAL AND BASIC AMINO ACID TRANSPORT PROTEIN RBAT"/>
    <property type="match status" value="1"/>
</dbReference>
<evidence type="ECO:0000259" key="1">
    <source>
        <dbReference type="SMART" id="SM00642"/>
    </source>
</evidence>
<dbReference type="InterPro" id="IPR006047">
    <property type="entry name" value="GH13_cat_dom"/>
</dbReference>
<reference evidence="2 3" key="1">
    <citation type="submission" date="2018-07" db="EMBL/GenBank/DDBJ databases">
        <title>Genomic Encyclopedia of Type Strains, Phase III (KMG-III): the genomes of soil and plant-associated and newly described type strains.</title>
        <authorList>
            <person name="Whitman W."/>
        </authorList>
    </citation>
    <scope>NUCLEOTIDE SEQUENCE [LARGE SCALE GENOMIC DNA]</scope>
    <source>
        <strain evidence="2 3">CECT 8575</strain>
    </source>
</reference>
<gene>
    <name evidence="2" type="ORF">DFQ14_10376</name>
</gene>
<dbReference type="InterPro" id="IPR017853">
    <property type="entry name" value="GH"/>
</dbReference>
<name>A0A368VV95_9ACTN</name>
<proteinExistence type="predicted"/>